<evidence type="ECO:0000313" key="2">
    <source>
        <dbReference type="EMBL" id="ADI29923.1"/>
    </source>
</evidence>
<dbReference type="Proteomes" id="UP000000383">
    <property type="component" value="Chromosome"/>
</dbReference>
<dbReference type="Gene3D" id="3.30.420.190">
    <property type="entry name" value="conserved archaeal protein q6m145"/>
    <property type="match status" value="1"/>
</dbReference>
<dbReference type="Pfam" id="PF01968">
    <property type="entry name" value="Hydantoinase_A"/>
    <property type="match status" value="1"/>
</dbReference>
<dbReference type="STRING" id="666681.M301_1543"/>
<dbReference type="InterPro" id="IPR002756">
    <property type="entry name" value="MfnF"/>
</dbReference>
<sequence>MNKSPIIGWDVGGAHLKAAMLNAEGNLLRVLQVPCALWRGLNELEVAIDEVLSQFSTSAAIHAITMTGELVDLFANRQTGVNEISHVMHAKLAGAKLFYTGASDLDFAGFVTIDEVNAHWQHIASANWLASAGFVAKQVGHALFIDIGSTTSDFVLIAEHQPVCLGLTDAARMQTEELVYTGVIRTPLMALTQKIQFEDTVTSVAAEYFAATADVYRLTDDLVGEDDMTDTADGKEKTVYASTKRLARMIGHDADDKPLDTWVALAQAFKQQQVSRLQEVATKHISRVKNNTKLSIIGAGAGSFIAREIAESMKLPYLDVADLIANSQSSNDCELKHWATVCLPAYAVANLAFHNNQMQ</sequence>
<dbReference type="eggNOG" id="COG1548">
    <property type="taxonomic scope" value="Bacteria"/>
</dbReference>
<reference evidence="2 3" key="2">
    <citation type="journal article" date="2011" name="J. Bacteriol.">
        <title>Genomes of three methylotrophs from a single niche uncover genetic and metabolic divergence of Methylophilaceae.</title>
        <authorList>
            <person name="Lapidus A."/>
            <person name="Clum A."/>
            <person name="Labutti K."/>
            <person name="Kaluzhnaya M.G."/>
            <person name="Lim S."/>
            <person name="Beck D.A."/>
            <person name="Glavina Del Rio T."/>
            <person name="Nolan M."/>
            <person name="Mavromatis K."/>
            <person name="Huntemann M."/>
            <person name="Lucas S."/>
            <person name="Lidstrom M.E."/>
            <person name="Ivanova N."/>
            <person name="Chistoserdova L."/>
        </authorList>
    </citation>
    <scope>NUCLEOTIDE SEQUENCE [LARGE SCALE GENOMIC DNA]</scope>
    <source>
        <strain evidence="2 3">301</strain>
    </source>
</reference>
<organism evidence="2 3">
    <name type="scientific">Methylotenera versatilis (strain 301)</name>
    <dbReference type="NCBI Taxonomy" id="666681"/>
    <lineage>
        <taxon>Bacteria</taxon>
        <taxon>Pseudomonadati</taxon>
        <taxon>Pseudomonadota</taxon>
        <taxon>Betaproteobacteria</taxon>
        <taxon>Nitrosomonadales</taxon>
        <taxon>Methylophilaceae</taxon>
        <taxon>Methylotenera</taxon>
    </lineage>
</organism>
<feature type="domain" description="Hydantoinase A/oxoprolinase" evidence="1">
    <location>
        <begin position="63"/>
        <end position="315"/>
    </location>
</feature>
<dbReference type="RefSeq" id="WP_013148235.1">
    <property type="nucleotide sequence ID" value="NC_014207.1"/>
</dbReference>
<dbReference type="HOGENOM" id="CLU_060932_0_0_4"/>
<evidence type="ECO:0000313" key="3">
    <source>
        <dbReference type="Proteomes" id="UP000000383"/>
    </source>
</evidence>
<name>D7DIN8_METV0</name>
<dbReference type="Gene3D" id="3.30.420.40">
    <property type="match status" value="1"/>
</dbReference>
<dbReference type="SUPFAM" id="SSF53067">
    <property type="entry name" value="Actin-like ATPase domain"/>
    <property type="match status" value="1"/>
</dbReference>
<gene>
    <name evidence="2" type="ordered locus">M301_1543</name>
</gene>
<dbReference type="KEGG" id="meh:M301_1543"/>
<accession>D7DIN8</accession>
<dbReference type="OrthoDB" id="1792672at2"/>
<dbReference type="GO" id="GO:0016787">
    <property type="term" value="F:hydrolase activity"/>
    <property type="evidence" value="ECO:0007669"/>
    <property type="project" value="InterPro"/>
</dbReference>
<protein>
    <submittedName>
        <fullName evidence="2">H4MPT-linked C1 transfer pathway protein</fullName>
    </submittedName>
</protein>
<dbReference type="EMBL" id="CP002056">
    <property type="protein sequence ID" value="ADI29923.1"/>
    <property type="molecule type" value="Genomic_DNA"/>
</dbReference>
<keyword evidence="3" id="KW-1185">Reference proteome</keyword>
<proteinExistence type="predicted"/>
<reference evidence="3" key="1">
    <citation type="submission" date="2010-05" db="EMBL/GenBank/DDBJ databases">
        <title>Complete sequence of Methylotenera sp. 301.</title>
        <authorList>
            <person name="Lucas S."/>
            <person name="Copeland A."/>
            <person name="Lapidus A."/>
            <person name="Cheng J.-F."/>
            <person name="Bruce D."/>
            <person name="Goodwin L."/>
            <person name="Pitluck S."/>
            <person name="Clum A."/>
            <person name="Land M."/>
            <person name="Hauser L."/>
            <person name="Kyrpides N."/>
            <person name="Ivanova N."/>
            <person name="Chistoservova L."/>
            <person name="Kalyuzhnaya M."/>
            <person name="Woyke T."/>
        </authorList>
    </citation>
    <scope>NUCLEOTIDE SEQUENCE [LARGE SCALE GENOMIC DNA]</scope>
    <source>
        <strain evidence="3">301</strain>
    </source>
</reference>
<dbReference type="InterPro" id="IPR002821">
    <property type="entry name" value="Hydantoinase_A"/>
</dbReference>
<dbReference type="NCBIfam" id="TIGR03123">
    <property type="entry name" value="one_C_unchar_1"/>
    <property type="match status" value="1"/>
</dbReference>
<evidence type="ECO:0000259" key="1">
    <source>
        <dbReference type="Pfam" id="PF01968"/>
    </source>
</evidence>
<dbReference type="InterPro" id="IPR043129">
    <property type="entry name" value="ATPase_NBD"/>
</dbReference>
<dbReference type="AlphaFoldDB" id="D7DIN8"/>